<dbReference type="OrthoDB" id="2148512at2"/>
<dbReference type="NCBIfam" id="TIGR03426">
    <property type="entry name" value="shape_MreD"/>
    <property type="match status" value="1"/>
</dbReference>
<dbReference type="AlphaFoldDB" id="A0A5N1GL10"/>
<evidence type="ECO:0000256" key="7">
    <source>
        <dbReference type="ARBA" id="ARBA00023136"/>
    </source>
</evidence>
<comment type="caution">
    <text evidence="9">The sequence shown here is derived from an EMBL/GenBank/DDBJ whole genome shotgun (WGS) entry which is preliminary data.</text>
</comment>
<organism evidence="9 10">
    <name type="scientific">Aerococcus sanguinicola</name>
    <dbReference type="NCBI Taxonomy" id="119206"/>
    <lineage>
        <taxon>Bacteria</taxon>
        <taxon>Bacillati</taxon>
        <taxon>Bacillota</taxon>
        <taxon>Bacilli</taxon>
        <taxon>Lactobacillales</taxon>
        <taxon>Aerococcaceae</taxon>
        <taxon>Aerococcus</taxon>
    </lineage>
</organism>
<evidence type="ECO:0000313" key="10">
    <source>
        <dbReference type="Proteomes" id="UP000327148"/>
    </source>
</evidence>
<dbReference type="Proteomes" id="UP000327148">
    <property type="component" value="Unassembled WGS sequence"/>
</dbReference>
<proteinExistence type="inferred from homology"/>
<evidence type="ECO:0000256" key="8">
    <source>
        <dbReference type="SAM" id="Phobius"/>
    </source>
</evidence>
<name>A0A5N1GL10_9LACT</name>
<comment type="similarity">
    <text evidence="2">Belongs to the MreD family.</text>
</comment>
<keyword evidence="7 8" id="KW-0472">Membrane</keyword>
<evidence type="ECO:0000313" key="9">
    <source>
        <dbReference type="EMBL" id="KAA9301653.1"/>
    </source>
</evidence>
<dbReference type="InterPro" id="IPR007227">
    <property type="entry name" value="Cell_shape_determining_MreD"/>
</dbReference>
<gene>
    <name evidence="9" type="primary">mreD</name>
    <name evidence="9" type="ORF">F6I03_00130</name>
</gene>
<feature type="transmembrane region" description="Helical" evidence="8">
    <location>
        <begin position="175"/>
        <end position="199"/>
    </location>
</feature>
<dbReference type="GO" id="GO:0008360">
    <property type="term" value="P:regulation of cell shape"/>
    <property type="evidence" value="ECO:0007669"/>
    <property type="project" value="UniProtKB-KW"/>
</dbReference>
<dbReference type="EMBL" id="VYWO01000001">
    <property type="protein sequence ID" value="KAA9301653.1"/>
    <property type="molecule type" value="Genomic_DNA"/>
</dbReference>
<evidence type="ECO:0000256" key="4">
    <source>
        <dbReference type="ARBA" id="ARBA00022692"/>
    </source>
</evidence>
<evidence type="ECO:0000256" key="2">
    <source>
        <dbReference type="ARBA" id="ARBA00007776"/>
    </source>
</evidence>
<evidence type="ECO:0000256" key="3">
    <source>
        <dbReference type="ARBA" id="ARBA00022475"/>
    </source>
</evidence>
<comment type="subcellular location">
    <subcellularLocation>
        <location evidence="1">Cell membrane</location>
        <topology evidence="1">Multi-pass membrane protein</topology>
    </subcellularLocation>
</comment>
<dbReference type="STRING" id="119206.AWM72_00905"/>
<evidence type="ECO:0000256" key="5">
    <source>
        <dbReference type="ARBA" id="ARBA00022960"/>
    </source>
</evidence>
<reference evidence="9 10" key="1">
    <citation type="submission" date="2019-09" db="EMBL/GenBank/DDBJ databases">
        <title>Draft genome sequence assemblies of isolates from the urinary tract.</title>
        <authorList>
            <person name="Mores C.R."/>
            <person name="Putonti C."/>
            <person name="Wolfe A.J."/>
        </authorList>
    </citation>
    <scope>NUCLEOTIDE SEQUENCE [LARGE SCALE GENOMIC DNA]</scope>
    <source>
        <strain evidence="9 10">UMB623</strain>
    </source>
</reference>
<sequence length="208" mass="24774">MIFARSSLLFKMKRLSKLGRLLRKKKVRLQMKIQAMTNYFRRRFALPILLFLILLLDGSLQVMLLKNLGEVNYSMTSSLTIIALTILSIYCERVNLLYISAIVLGFIFDTYYSRVLGVNLFIMPLICFTTRYFAQHFRINFYSVWFWTMIVYMSYGHLIYFIFSIFNLEKPQYGIFLFQHLLPSILFNGLMAFILNYCLEKFADWINK</sequence>
<keyword evidence="4 8" id="KW-0812">Transmembrane</keyword>
<keyword evidence="3" id="KW-1003">Cell membrane</keyword>
<feature type="transmembrane region" description="Helical" evidence="8">
    <location>
        <begin position="141"/>
        <end position="163"/>
    </location>
</feature>
<feature type="transmembrane region" description="Helical" evidence="8">
    <location>
        <begin position="118"/>
        <end position="134"/>
    </location>
</feature>
<keyword evidence="6 8" id="KW-1133">Transmembrane helix</keyword>
<protein>
    <submittedName>
        <fullName evidence="9">Rod shape-determining protein MreD</fullName>
    </submittedName>
</protein>
<accession>A0A5N1GL10</accession>
<evidence type="ECO:0000256" key="6">
    <source>
        <dbReference type="ARBA" id="ARBA00022989"/>
    </source>
</evidence>
<keyword evidence="5" id="KW-0133">Cell shape</keyword>
<dbReference type="Pfam" id="PF04093">
    <property type="entry name" value="MreD"/>
    <property type="match status" value="1"/>
</dbReference>
<evidence type="ECO:0000256" key="1">
    <source>
        <dbReference type="ARBA" id="ARBA00004651"/>
    </source>
</evidence>
<dbReference type="GO" id="GO:0005886">
    <property type="term" value="C:plasma membrane"/>
    <property type="evidence" value="ECO:0007669"/>
    <property type="project" value="UniProtKB-SubCell"/>
</dbReference>